<dbReference type="CDD" id="cd06259">
    <property type="entry name" value="YdcF-like"/>
    <property type="match status" value="1"/>
</dbReference>
<feature type="transmembrane region" description="Helical" evidence="1">
    <location>
        <begin position="120"/>
        <end position="140"/>
    </location>
</feature>
<dbReference type="InterPro" id="IPR014729">
    <property type="entry name" value="Rossmann-like_a/b/a_fold"/>
</dbReference>
<dbReference type="Pfam" id="PF02698">
    <property type="entry name" value="DUF218"/>
    <property type="match status" value="1"/>
</dbReference>
<dbReference type="RefSeq" id="WP_082611520.1">
    <property type="nucleotide sequence ID" value="NZ_AZCV01000004.1"/>
</dbReference>
<name>A0A0R1GU67_9LACO</name>
<sequence>MFNLQDFNYNVLLNQIYENALLLVTTLMLVSFGVFLITWLREPRRLVNGSLFTIFFLIFLLWLAVLIFATKNQALITTAGFTFIALVFIIFFALALSWIFLLWNAYIVWKRESHGLQNSLTLLLGLLLLIGWVISIFNLNNGFPEWLAALLSVTPLIALYLGFTLFNYLVNLLLYQFFPKRYRQDYLIVLGAGLIEGQTVTPLLANRINRALKYRNKQVKKGRKAPKLIMSGGQGPDELIPEARAMANYAIMQGVEPSAIIIEDQSKNTFQNMQFSKQIAIEDAADQRPSIAFVTNNYHTFRAGLVAKRAGLRANGIGAKTRFYFLPNATLREFAAVMMLHKKRHGIVIGLLLLLAVFMSIMSFFVI</sequence>
<proteinExistence type="predicted"/>
<evidence type="ECO:0000313" key="4">
    <source>
        <dbReference type="Proteomes" id="UP000050909"/>
    </source>
</evidence>
<dbReference type="GO" id="GO:0000270">
    <property type="term" value="P:peptidoglycan metabolic process"/>
    <property type="evidence" value="ECO:0007669"/>
    <property type="project" value="TreeGrafter"/>
</dbReference>
<feature type="transmembrane region" description="Helical" evidence="1">
    <location>
        <begin position="347"/>
        <end position="366"/>
    </location>
</feature>
<feature type="transmembrane region" description="Helical" evidence="1">
    <location>
        <begin position="81"/>
        <end position="108"/>
    </location>
</feature>
<dbReference type="InterPro" id="IPR051599">
    <property type="entry name" value="Cell_Envelope_Assoc"/>
</dbReference>
<dbReference type="GO" id="GO:0043164">
    <property type="term" value="P:Gram-negative-bacterium-type cell wall biogenesis"/>
    <property type="evidence" value="ECO:0007669"/>
    <property type="project" value="TreeGrafter"/>
</dbReference>
<dbReference type="Gene3D" id="3.40.50.620">
    <property type="entry name" value="HUPs"/>
    <property type="match status" value="1"/>
</dbReference>
<evidence type="ECO:0000256" key="1">
    <source>
        <dbReference type="SAM" id="Phobius"/>
    </source>
</evidence>
<dbReference type="EMBL" id="AZCV01000004">
    <property type="protein sequence ID" value="KRK37589.1"/>
    <property type="molecule type" value="Genomic_DNA"/>
</dbReference>
<keyword evidence="4" id="KW-1185">Reference proteome</keyword>
<dbReference type="PANTHER" id="PTHR30336">
    <property type="entry name" value="INNER MEMBRANE PROTEIN, PROBABLE PERMEASE"/>
    <property type="match status" value="1"/>
</dbReference>
<dbReference type="AlphaFoldDB" id="A0A0R1GU67"/>
<keyword evidence="1" id="KW-1133">Transmembrane helix</keyword>
<feature type="transmembrane region" description="Helical" evidence="1">
    <location>
        <begin position="146"/>
        <end position="174"/>
    </location>
</feature>
<evidence type="ECO:0000313" key="3">
    <source>
        <dbReference type="EMBL" id="KRK37589.1"/>
    </source>
</evidence>
<feature type="domain" description="DUF218" evidence="2">
    <location>
        <begin position="185"/>
        <end position="330"/>
    </location>
</feature>
<protein>
    <recommendedName>
        <fullName evidence="2">DUF218 domain-containing protein</fullName>
    </recommendedName>
</protein>
<dbReference type="GO" id="GO:0005886">
    <property type="term" value="C:plasma membrane"/>
    <property type="evidence" value="ECO:0007669"/>
    <property type="project" value="TreeGrafter"/>
</dbReference>
<accession>A0A0R1GU67</accession>
<comment type="caution">
    <text evidence="3">The sequence shown here is derived from an EMBL/GenBank/DDBJ whole genome shotgun (WGS) entry which is preliminary data.</text>
</comment>
<dbReference type="InterPro" id="IPR003848">
    <property type="entry name" value="DUF218"/>
</dbReference>
<keyword evidence="1" id="KW-0472">Membrane</keyword>
<evidence type="ECO:0000259" key="2">
    <source>
        <dbReference type="Pfam" id="PF02698"/>
    </source>
</evidence>
<feature type="transmembrane region" description="Helical" evidence="1">
    <location>
        <begin position="51"/>
        <end position="69"/>
    </location>
</feature>
<gene>
    <name evidence="3" type="ORF">FC62_GL001201</name>
</gene>
<dbReference type="Proteomes" id="UP000050909">
    <property type="component" value="Unassembled WGS sequence"/>
</dbReference>
<feature type="transmembrane region" description="Helical" evidence="1">
    <location>
        <begin position="20"/>
        <end position="39"/>
    </location>
</feature>
<keyword evidence="1" id="KW-0812">Transmembrane</keyword>
<dbReference type="PANTHER" id="PTHR30336:SF18">
    <property type="entry name" value="MEMBRANE PROTEIN"/>
    <property type="match status" value="1"/>
</dbReference>
<dbReference type="PATRIC" id="fig|1423722.3.peg.1224"/>
<organism evidence="3 4">
    <name type="scientific">Amylolactobacillus amylotrophicus DSM 20534</name>
    <dbReference type="NCBI Taxonomy" id="1423722"/>
    <lineage>
        <taxon>Bacteria</taxon>
        <taxon>Bacillati</taxon>
        <taxon>Bacillota</taxon>
        <taxon>Bacilli</taxon>
        <taxon>Lactobacillales</taxon>
        <taxon>Lactobacillaceae</taxon>
        <taxon>Amylolactobacillus</taxon>
    </lineage>
</organism>
<reference evidence="3 4" key="1">
    <citation type="journal article" date="2015" name="Genome Announc.">
        <title>Expanding the biotechnology potential of lactobacilli through comparative genomics of 213 strains and associated genera.</title>
        <authorList>
            <person name="Sun Z."/>
            <person name="Harris H.M."/>
            <person name="McCann A."/>
            <person name="Guo C."/>
            <person name="Argimon S."/>
            <person name="Zhang W."/>
            <person name="Yang X."/>
            <person name="Jeffery I.B."/>
            <person name="Cooney J.C."/>
            <person name="Kagawa T.F."/>
            <person name="Liu W."/>
            <person name="Song Y."/>
            <person name="Salvetti E."/>
            <person name="Wrobel A."/>
            <person name="Rasinkangas P."/>
            <person name="Parkhill J."/>
            <person name="Rea M.C."/>
            <person name="O'Sullivan O."/>
            <person name="Ritari J."/>
            <person name="Douillard F.P."/>
            <person name="Paul Ross R."/>
            <person name="Yang R."/>
            <person name="Briner A.E."/>
            <person name="Felis G.E."/>
            <person name="de Vos W.M."/>
            <person name="Barrangou R."/>
            <person name="Klaenhammer T.R."/>
            <person name="Caufield P.W."/>
            <person name="Cui Y."/>
            <person name="Zhang H."/>
            <person name="O'Toole P.W."/>
        </authorList>
    </citation>
    <scope>NUCLEOTIDE SEQUENCE [LARGE SCALE GENOMIC DNA]</scope>
    <source>
        <strain evidence="3 4">DSM 20534</strain>
    </source>
</reference>